<dbReference type="STRING" id="1656094.BFC18_14500"/>
<dbReference type="InterPro" id="IPR036390">
    <property type="entry name" value="WH_DNA-bd_sf"/>
</dbReference>
<proteinExistence type="inferred from homology"/>
<keyword evidence="4" id="KW-0804">Transcription</keyword>
<organism evidence="5 6">
    <name type="scientific">Alteromonas confluentis</name>
    <dbReference type="NCBI Taxonomy" id="1656094"/>
    <lineage>
        <taxon>Bacteria</taxon>
        <taxon>Pseudomonadati</taxon>
        <taxon>Pseudomonadota</taxon>
        <taxon>Gammaproteobacteria</taxon>
        <taxon>Alteromonadales</taxon>
        <taxon>Alteromonadaceae</taxon>
        <taxon>Alteromonas/Salinimonas group</taxon>
        <taxon>Alteromonas</taxon>
    </lineage>
</organism>
<dbReference type="GO" id="GO:0003677">
    <property type="term" value="F:DNA binding"/>
    <property type="evidence" value="ECO:0007669"/>
    <property type="project" value="UniProtKB-KW"/>
</dbReference>
<evidence type="ECO:0000313" key="6">
    <source>
        <dbReference type="Proteomes" id="UP000175691"/>
    </source>
</evidence>
<evidence type="ECO:0000256" key="3">
    <source>
        <dbReference type="ARBA" id="ARBA00023125"/>
    </source>
</evidence>
<dbReference type="AlphaFoldDB" id="A0A1E7ZA18"/>
<dbReference type="EMBL" id="MDHN01000029">
    <property type="protein sequence ID" value="OFC70375.1"/>
    <property type="molecule type" value="Genomic_DNA"/>
</dbReference>
<dbReference type="InterPro" id="IPR036388">
    <property type="entry name" value="WH-like_DNA-bd_sf"/>
</dbReference>
<dbReference type="Gene3D" id="1.10.10.10">
    <property type="entry name" value="Winged helix-like DNA-binding domain superfamily/Winged helix DNA-binding domain"/>
    <property type="match status" value="1"/>
</dbReference>
<dbReference type="OrthoDB" id="2989615at2"/>
<evidence type="ECO:0000256" key="2">
    <source>
        <dbReference type="ARBA" id="ARBA00023015"/>
    </source>
</evidence>
<dbReference type="Pfam" id="PF03965">
    <property type="entry name" value="Penicillinase_R"/>
    <property type="match status" value="1"/>
</dbReference>
<dbReference type="RefSeq" id="WP_070126018.1">
    <property type="nucleotide sequence ID" value="NZ_MDHN01000029.1"/>
</dbReference>
<name>A0A1E7ZA18_9ALTE</name>
<dbReference type="InterPro" id="IPR005650">
    <property type="entry name" value="BlaI_family"/>
</dbReference>
<gene>
    <name evidence="5" type="ORF">BFC18_14500</name>
</gene>
<evidence type="ECO:0000256" key="4">
    <source>
        <dbReference type="ARBA" id="ARBA00023163"/>
    </source>
</evidence>
<protein>
    <submittedName>
        <fullName evidence="5">Uncharacterized protein</fullName>
    </submittedName>
</protein>
<dbReference type="GO" id="GO:0045892">
    <property type="term" value="P:negative regulation of DNA-templated transcription"/>
    <property type="evidence" value="ECO:0007669"/>
    <property type="project" value="InterPro"/>
</dbReference>
<dbReference type="Proteomes" id="UP000175691">
    <property type="component" value="Unassembled WGS sequence"/>
</dbReference>
<comment type="similarity">
    <text evidence="1">Belongs to the BlaI transcriptional regulatory family.</text>
</comment>
<keyword evidence="2" id="KW-0805">Transcription regulation</keyword>
<reference evidence="5 6" key="1">
    <citation type="submission" date="2016-08" db="EMBL/GenBank/DDBJ databases">
        <authorList>
            <person name="Seilhamer J.J."/>
        </authorList>
    </citation>
    <scope>NUCLEOTIDE SEQUENCE [LARGE SCALE GENOMIC DNA]</scope>
    <source>
        <strain evidence="5 6">KCTC 42603</strain>
    </source>
</reference>
<accession>A0A1E7ZA18</accession>
<sequence>MKNFCQNLSAWLGGKKASDSLPALGSREIDVLKLVWQQGELSAQEMVLYFSEEQLSLSTMQSTLERLHRKKLLKRHKVGRAYVYTAAVSQSDIVSRLMDDIAQHLGNGNSEVMISGFMSYIENQGDDATHQSMKTRFKKDSGTQK</sequence>
<comment type="caution">
    <text evidence="5">The sequence shown here is derived from an EMBL/GenBank/DDBJ whole genome shotgun (WGS) entry which is preliminary data.</text>
</comment>
<keyword evidence="6" id="KW-1185">Reference proteome</keyword>
<evidence type="ECO:0000313" key="5">
    <source>
        <dbReference type="EMBL" id="OFC70375.1"/>
    </source>
</evidence>
<dbReference type="SUPFAM" id="SSF46785">
    <property type="entry name" value="Winged helix' DNA-binding domain"/>
    <property type="match status" value="1"/>
</dbReference>
<evidence type="ECO:0000256" key="1">
    <source>
        <dbReference type="ARBA" id="ARBA00011046"/>
    </source>
</evidence>
<keyword evidence="3" id="KW-0238">DNA-binding</keyword>